<dbReference type="Proteomes" id="UP001595912">
    <property type="component" value="Unassembled WGS sequence"/>
</dbReference>
<comment type="function">
    <text evidence="1">The phosphoenolpyruvate-dependent sugar phosphotransferase system (sugar PTS), a major carbohydrate active transport system, catalyzes the phosphorylation of incoming sugar substrates concomitantly with their translocation across the cell membrane. The enzyme II CmtAB PTS system is involved in D-mannitol transport.</text>
</comment>
<keyword evidence="14" id="KW-1185">Reference proteome</keyword>
<keyword evidence="5 13" id="KW-0762">Sugar transport</keyword>
<dbReference type="InterPro" id="IPR002178">
    <property type="entry name" value="PTS_EIIA_type-2_dom"/>
</dbReference>
<evidence type="ECO:0000256" key="8">
    <source>
        <dbReference type="ARBA" id="ARBA00022777"/>
    </source>
</evidence>
<keyword evidence="3" id="KW-0813">Transport</keyword>
<evidence type="ECO:0000256" key="1">
    <source>
        <dbReference type="ARBA" id="ARBA00002434"/>
    </source>
</evidence>
<sequence>MADLLTGDAIRLHERAGSRDEAIRRCGEVLVSVGAVSGDYVDAMLAREQSVSTYIGEGVAIPHGTLNSKENVRRDALAVLRFPDGVDWDGNDVRVCVAIAAAGDGHIDILASLAEVLMDPDQAQRLRDATDPADVLQLLETS</sequence>
<reference evidence="14" key="1">
    <citation type="journal article" date="2019" name="Int. J. Syst. Evol. Microbiol.">
        <title>The Global Catalogue of Microorganisms (GCM) 10K type strain sequencing project: providing services to taxonomists for standard genome sequencing and annotation.</title>
        <authorList>
            <consortium name="The Broad Institute Genomics Platform"/>
            <consortium name="The Broad Institute Genome Sequencing Center for Infectious Disease"/>
            <person name="Wu L."/>
            <person name="Ma J."/>
        </authorList>
    </citation>
    <scope>NUCLEOTIDE SEQUENCE [LARGE SCALE GENOMIC DNA]</scope>
    <source>
        <strain evidence="14">CGMCC 4.7152</strain>
    </source>
</reference>
<name>A0ABV9W3B3_9ACTN</name>
<dbReference type="PROSITE" id="PS00372">
    <property type="entry name" value="PTS_EIIA_TYPE_2_HIS"/>
    <property type="match status" value="1"/>
</dbReference>
<protein>
    <recommendedName>
        <fullName evidence="2">Mannitol-specific phosphotransferase enzyme IIA component</fullName>
    </recommendedName>
    <alternativeName>
        <fullName evidence="10">EIIA</fullName>
    </alternativeName>
    <alternativeName>
        <fullName evidence="11">EIII</fullName>
    </alternativeName>
    <alternativeName>
        <fullName evidence="9">PTS system mannitol-specific EIIA component</fullName>
    </alternativeName>
</protein>
<feature type="domain" description="PTS EIIA type-2" evidence="12">
    <location>
        <begin position="3"/>
        <end position="142"/>
    </location>
</feature>
<dbReference type="PROSITE" id="PS51094">
    <property type="entry name" value="PTS_EIIA_TYPE_2"/>
    <property type="match status" value="1"/>
</dbReference>
<evidence type="ECO:0000313" key="13">
    <source>
        <dbReference type="EMBL" id="MFC5003073.1"/>
    </source>
</evidence>
<gene>
    <name evidence="13" type="ORF">ACFPIJ_35235</name>
</gene>
<evidence type="ECO:0000256" key="10">
    <source>
        <dbReference type="ARBA" id="ARBA00030956"/>
    </source>
</evidence>
<dbReference type="EMBL" id="JBHSIU010000046">
    <property type="protein sequence ID" value="MFC5003073.1"/>
    <property type="molecule type" value="Genomic_DNA"/>
</dbReference>
<dbReference type="Pfam" id="PF00359">
    <property type="entry name" value="PTS_EIIA_2"/>
    <property type="match status" value="1"/>
</dbReference>
<evidence type="ECO:0000256" key="7">
    <source>
        <dbReference type="ARBA" id="ARBA00022683"/>
    </source>
</evidence>
<keyword evidence="6" id="KW-0808">Transferase</keyword>
<dbReference type="RefSeq" id="WP_380121765.1">
    <property type="nucleotide sequence ID" value="NZ_JBHSIU010000046.1"/>
</dbReference>
<keyword evidence="7" id="KW-0598">Phosphotransferase system</keyword>
<dbReference type="PANTHER" id="PTHR30181:SF2">
    <property type="entry name" value="PTS SYSTEM MANNITOL-SPECIFIC EIICBA COMPONENT"/>
    <property type="match status" value="1"/>
</dbReference>
<evidence type="ECO:0000256" key="9">
    <source>
        <dbReference type="ARBA" id="ARBA00029908"/>
    </source>
</evidence>
<proteinExistence type="predicted"/>
<dbReference type="SUPFAM" id="SSF55804">
    <property type="entry name" value="Phoshotransferase/anion transport protein"/>
    <property type="match status" value="1"/>
</dbReference>
<dbReference type="PANTHER" id="PTHR30181">
    <property type="entry name" value="MANNITOL PERMEASE IIC COMPONENT"/>
    <property type="match status" value="1"/>
</dbReference>
<accession>A0ABV9W3B3</accession>
<evidence type="ECO:0000256" key="6">
    <source>
        <dbReference type="ARBA" id="ARBA00022679"/>
    </source>
</evidence>
<evidence type="ECO:0000256" key="4">
    <source>
        <dbReference type="ARBA" id="ARBA00022553"/>
    </source>
</evidence>
<dbReference type="InterPro" id="IPR050893">
    <property type="entry name" value="Sugar_PTS"/>
</dbReference>
<dbReference type="InterPro" id="IPR016152">
    <property type="entry name" value="PTrfase/Anion_transptr"/>
</dbReference>
<dbReference type="CDD" id="cd00211">
    <property type="entry name" value="PTS_IIA_fru"/>
    <property type="match status" value="1"/>
</dbReference>
<evidence type="ECO:0000256" key="2">
    <source>
        <dbReference type="ARBA" id="ARBA00014783"/>
    </source>
</evidence>
<keyword evidence="8" id="KW-0418">Kinase</keyword>
<comment type="caution">
    <text evidence="13">The sequence shown here is derived from an EMBL/GenBank/DDBJ whole genome shotgun (WGS) entry which is preliminary data.</text>
</comment>
<evidence type="ECO:0000313" key="14">
    <source>
        <dbReference type="Proteomes" id="UP001595912"/>
    </source>
</evidence>
<evidence type="ECO:0000259" key="12">
    <source>
        <dbReference type="PROSITE" id="PS51094"/>
    </source>
</evidence>
<evidence type="ECO:0000256" key="11">
    <source>
        <dbReference type="ARBA" id="ARBA00030962"/>
    </source>
</evidence>
<keyword evidence="4" id="KW-0597">Phosphoprotein</keyword>
<dbReference type="Gene3D" id="3.40.930.10">
    <property type="entry name" value="Mannitol-specific EII, Chain A"/>
    <property type="match status" value="1"/>
</dbReference>
<organism evidence="13 14">
    <name type="scientific">Dactylosporangium cerinum</name>
    <dbReference type="NCBI Taxonomy" id="1434730"/>
    <lineage>
        <taxon>Bacteria</taxon>
        <taxon>Bacillati</taxon>
        <taxon>Actinomycetota</taxon>
        <taxon>Actinomycetes</taxon>
        <taxon>Micromonosporales</taxon>
        <taxon>Micromonosporaceae</taxon>
        <taxon>Dactylosporangium</taxon>
    </lineage>
</organism>
<evidence type="ECO:0000256" key="5">
    <source>
        <dbReference type="ARBA" id="ARBA00022597"/>
    </source>
</evidence>
<evidence type="ECO:0000256" key="3">
    <source>
        <dbReference type="ARBA" id="ARBA00022448"/>
    </source>
</evidence>